<keyword evidence="10" id="KW-1185">Reference proteome</keyword>
<keyword evidence="4" id="KW-0326">Glycosidase</keyword>
<dbReference type="InterPro" id="IPR002654">
    <property type="entry name" value="Glyco_trans_25"/>
</dbReference>
<keyword evidence="3" id="KW-0378">Hydrolase</keyword>
<dbReference type="PANTHER" id="PTHR31062">
    <property type="entry name" value="XYLOGLUCAN ENDOTRANSGLUCOSYLASE/HYDROLASE PROTEIN 8-RELATED"/>
    <property type="match status" value="1"/>
</dbReference>
<dbReference type="Gene3D" id="2.60.120.200">
    <property type="match status" value="1"/>
</dbReference>
<evidence type="ECO:0000256" key="1">
    <source>
        <dbReference type="ARBA" id="ARBA00006865"/>
    </source>
</evidence>
<gene>
    <name evidence="9" type="ORF">RM532_15600</name>
</gene>
<comment type="caution">
    <text evidence="9">The sequence shown here is derived from an EMBL/GenBank/DDBJ whole genome shotgun (WGS) entry which is preliminary data.</text>
</comment>
<dbReference type="Pfam" id="PF01755">
    <property type="entry name" value="Glyco_transf_25"/>
    <property type="match status" value="1"/>
</dbReference>
<dbReference type="PRINTS" id="PR00737">
    <property type="entry name" value="GLHYDRLASE16"/>
</dbReference>
<comment type="similarity">
    <text evidence="1">Belongs to the glycosyl hydrolase 16 family.</text>
</comment>
<dbReference type="EMBL" id="JAVRIB010000031">
    <property type="protein sequence ID" value="MDT0636373.1"/>
    <property type="molecule type" value="Genomic_DNA"/>
</dbReference>
<name>A0ABU3C484_9GAMM</name>
<evidence type="ECO:0000256" key="6">
    <source>
        <dbReference type="ARBA" id="ARBA00029771"/>
    </source>
</evidence>
<evidence type="ECO:0000256" key="2">
    <source>
        <dbReference type="ARBA" id="ARBA00014569"/>
    </source>
</evidence>
<dbReference type="PROSITE" id="PS51762">
    <property type="entry name" value="GH16_2"/>
    <property type="match status" value="1"/>
</dbReference>
<dbReference type="InterPro" id="IPR000757">
    <property type="entry name" value="Beta-glucanase-like"/>
</dbReference>
<reference evidence="9 10" key="1">
    <citation type="submission" date="2023-09" db="EMBL/GenBank/DDBJ databases">
        <authorList>
            <person name="Rey-Velasco X."/>
        </authorList>
    </citation>
    <scope>NUCLEOTIDE SEQUENCE [LARGE SCALE GENOMIC DNA]</scope>
    <source>
        <strain evidence="9 10">W335</strain>
    </source>
</reference>
<evidence type="ECO:0000256" key="4">
    <source>
        <dbReference type="ARBA" id="ARBA00023295"/>
    </source>
</evidence>
<organism evidence="9 10">
    <name type="scientific">Spectribacter hydrogenoxidans</name>
    <dbReference type="NCBI Taxonomy" id="3075608"/>
    <lineage>
        <taxon>Bacteria</taxon>
        <taxon>Pseudomonadati</taxon>
        <taxon>Pseudomonadota</taxon>
        <taxon>Gammaproteobacteria</taxon>
        <taxon>Salinisphaerales</taxon>
        <taxon>Salinisphaeraceae</taxon>
        <taxon>Spectribacter</taxon>
    </lineage>
</organism>
<dbReference type="InterPro" id="IPR044791">
    <property type="entry name" value="Beta-glucanase/XTH"/>
</dbReference>
<evidence type="ECO:0000313" key="9">
    <source>
        <dbReference type="EMBL" id="MDT0636373.1"/>
    </source>
</evidence>
<evidence type="ECO:0000256" key="7">
    <source>
        <dbReference type="ARBA" id="ARBA00031665"/>
    </source>
</evidence>
<dbReference type="CDD" id="cd06532">
    <property type="entry name" value="Glyco_transf_25"/>
    <property type="match status" value="1"/>
</dbReference>
<dbReference type="SUPFAM" id="SSF49899">
    <property type="entry name" value="Concanavalin A-like lectins/glucanases"/>
    <property type="match status" value="1"/>
</dbReference>
<dbReference type="Pfam" id="PF00722">
    <property type="entry name" value="Glyco_hydro_16"/>
    <property type="match status" value="1"/>
</dbReference>
<dbReference type="InterPro" id="IPR013320">
    <property type="entry name" value="ConA-like_dom_sf"/>
</dbReference>
<accession>A0ABU3C484</accession>
<dbReference type="RefSeq" id="WP_311654267.1">
    <property type="nucleotide sequence ID" value="NZ_JAVRIB010000031.1"/>
</dbReference>
<evidence type="ECO:0000313" key="10">
    <source>
        <dbReference type="Proteomes" id="UP001251857"/>
    </source>
</evidence>
<feature type="domain" description="GH16" evidence="8">
    <location>
        <begin position="440"/>
        <end position="708"/>
    </location>
</feature>
<evidence type="ECO:0000259" key="8">
    <source>
        <dbReference type="PROSITE" id="PS51762"/>
    </source>
</evidence>
<proteinExistence type="inferred from homology"/>
<dbReference type="Proteomes" id="UP001251857">
    <property type="component" value="Unassembled WGS sequence"/>
</dbReference>
<protein>
    <recommendedName>
        <fullName evidence="2">Beta-glucanase</fullName>
    </recommendedName>
    <alternativeName>
        <fullName evidence="7">1,3-1,4-beta-D-glucan 4-glucanohydrolase</fullName>
    </alternativeName>
    <alternativeName>
        <fullName evidence="6">Endo-beta-1,3-1,4 glucanase</fullName>
    </alternativeName>
    <alternativeName>
        <fullName evidence="5">Lichenase</fullName>
    </alternativeName>
</protein>
<sequence length="726" mass="80132">MNIQDASNVIRKLSFYFRHVVTALSPRRQISSLGVGGERIGAIIVINLDRQPGRWRQMRRELSRFRTANGTPLTSIAHRLTAIDARDGCAVAATSDVDPCYRVGDQLYVQPDGKLAACFDADEPVRMTRQEVAVARSHIEVWKAIANGSYKYVLVLEDDVWFKGGAATAIDRGWRAALRHRGLPGGPRLLYVSYSDADGTAERIVLGDDLFRPVRGLWFLSGYVLSREGAETLLKAMPVNGPVDLWMNSRFEALNALALASPAVLQRQDVGSDNVYSILPFLARAGTINASSASLPADKTHAGPILGWTRGGAHDDLAMALSMLGLRVRVFDGYDPPVHARKLVQMFETFDAIVDPPTPLSEINKVFAKLDTKYIFEEGALREIRQPISQRSSQAVVLRSYDGDDARWKPLCALLDLPEPAQPFPSGPPRVHRVFRVGRPETWGTMVPGGLQRPAAPLDESPWILPTASAWQPVLSDRPLLIPAVTSILQASMRDFPSAFRTLTETFPGNMAAFATEGLVHGETFVGLTLTNDTTHGRPYRSGAFASVAQFAYGRFEAEIKAAAAPGLITGFFLHRDTPRQEIDIEFIGDDPTSMLANVYFNPGDAGSTMAFGYRGSPCRIDLGFDATLDFHHYAIEWRPEGITWRVDGRIVHTRTGWDPTPIPHLPMRLHGNLWAPRSRELAGCITDRHLPATATFRHVSIWTWDEDTPSQKADPRSVGSTKLAR</sequence>
<evidence type="ECO:0000256" key="3">
    <source>
        <dbReference type="ARBA" id="ARBA00022801"/>
    </source>
</evidence>
<evidence type="ECO:0000256" key="5">
    <source>
        <dbReference type="ARBA" id="ARBA00029722"/>
    </source>
</evidence>
<dbReference type="InterPro" id="IPR008264">
    <property type="entry name" value="Beta_glucanase"/>
</dbReference>